<dbReference type="GO" id="GO:0050839">
    <property type="term" value="F:cell adhesion molecule binding"/>
    <property type="evidence" value="ECO:0007669"/>
    <property type="project" value="TreeGrafter"/>
</dbReference>
<dbReference type="InParanoid" id="A0A1X7VD66"/>
<keyword evidence="2" id="KW-0677">Repeat</keyword>
<dbReference type="PROSITE" id="PS01186">
    <property type="entry name" value="EGF_2"/>
    <property type="match status" value="2"/>
</dbReference>
<dbReference type="KEGG" id="aqu:100632741"/>
<gene>
    <name evidence="7" type="primary">100632741</name>
</gene>
<protein>
    <recommendedName>
        <fullName evidence="6">EGF-like domain-containing protein</fullName>
    </recommendedName>
</protein>
<evidence type="ECO:0000313" key="8">
    <source>
        <dbReference type="Proteomes" id="UP000007879"/>
    </source>
</evidence>
<sequence>MVFRIMKRILLLLFLCFLAAVGEETSVDRASVEADKCPDHCNRHGVCISNGSNPYCVCDDGWGGVACADVRYDLSADEPISITIRDKQTVYCNITTQVPPFNNLTVYLQSFSKLPAVSTPSLYVGRDYYPDSDNNEYSDITTARQKSITVLDPKAGNWYIALVGRDSPSLILTIQVNMDDVCFSNCSANGKCQPPDDKGYVKCLCNYGYQGEYCEEYMPVMRNATPYTGHVDHGLWNYWHFNITVEPTKGMFLLLSVGGAADKQNLPELYTQINGRPTETQYVCHQPNTSSSTVSLIENDSSYTCVVNDTTMLGKGNAWYIGVLGTKLSEVSGNYTVMATLHLSGTPPLLLSSPLLEENIVAMKWKWKQRRVL</sequence>
<dbReference type="InterPro" id="IPR000742">
    <property type="entry name" value="EGF"/>
</dbReference>
<feature type="signal peptide" evidence="5">
    <location>
        <begin position="1"/>
        <end position="22"/>
    </location>
</feature>
<dbReference type="PANTHER" id="PTHR11219:SF69">
    <property type="entry name" value="TENEURIN-A"/>
    <property type="match status" value="1"/>
</dbReference>
<organism evidence="7">
    <name type="scientific">Amphimedon queenslandica</name>
    <name type="common">Sponge</name>
    <dbReference type="NCBI Taxonomy" id="400682"/>
    <lineage>
        <taxon>Eukaryota</taxon>
        <taxon>Metazoa</taxon>
        <taxon>Porifera</taxon>
        <taxon>Demospongiae</taxon>
        <taxon>Heteroscleromorpha</taxon>
        <taxon>Haplosclerida</taxon>
        <taxon>Niphatidae</taxon>
        <taxon>Amphimedon</taxon>
    </lineage>
</organism>
<feature type="disulfide bond" evidence="4">
    <location>
        <begin position="205"/>
        <end position="214"/>
    </location>
</feature>
<evidence type="ECO:0000259" key="6">
    <source>
        <dbReference type="PROSITE" id="PS50026"/>
    </source>
</evidence>
<dbReference type="InterPro" id="IPR051216">
    <property type="entry name" value="Teneurin"/>
</dbReference>
<feature type="domain" description="EGF-like" evidence="6">
    <location>
        <begin position="33"/>
        <end position="68"/>
    </location>
</feature>
<comment type="caution">
    <text evidence="4">Lacks conserved residue(s) required for the propagation of feature annotation.</text>
</comment>
<keyword evidence="5" id="KW-0732">Signal</keyword>
<evidence type="ECO:0000256" key="5">
    <source>
        <dbReference type="SAM" id="SignalP"/>
    </source>
</evidence>
<evidence type="ECO:0000256" key="1">
    <source>
        <dbReference type="ARBA" id="ARBA00022536"/>
    </source>
</evidence>
<evidence type="ECO:0000256" key="4">
    <source>
        <dbReference type="PROSITE-ProRule" id="PRU00076"/>
    </source>
</evidence>
<dbReference type="EnsemblMetazoa" id="Aqu2.1.37462_001">
    <property type="protein sequence ID" value="Aqu2.1.37462_001"/>
    <property type="gene ID" value="Aqu2.1.37462"/>
</dbReference>
<dbReference type="Proteomes" id="UP000007879">
    <property type="component" value="Unassembled WGS sequence"/>
</dbReference>
<dbReference type="EnsemblMetazoa" id="XM_003384944.2">
    <property type="protein sequence ID" value="XP_003384992.2"/>
    <property type="gene ID" value="LOC100632741"/>
</dbReference>
<feature type="domain" description="EGF-like" evidence="6">
    <location>
        <begin position="178"/>
        <end position="215"/>
    </location>
</feature>
<evidence type="ECO:0000256" key="3">
    <source>
        <dbReference type="ARBA" id="ARBA00023157"/>
    </source>
</evidence>
<dbReference type="SMART" id="SM00181">
    <property type="entry name" value="EGF"/>
    <property type="match status" value="2"/>
</dbReference>
<feature type="disulfide bond" evidence="4">
    <location>
        <begin position="37"/>
        <end position="47"/>
    </location>
</feature>
<feature type="disulfide bond" evidence="4">
    <location>
        <begin position="182"/>
        <end position="192"/>
    </location>
</feature>
<feature type="disulfide bond" evidence="4">
    <location>
        <begin position="58"/>
        <end position="67"/>
    </location>
</feature>
<dbReference type="SUPFAM" id="SSF57196">
    <property type="entry name" value="EGF/Laminin"/>
    <property type="match status" value="1"/>
</dbReference>
<dbReference type="PROSITE" id="PS00022">
    <property type="entry name" value="EGF_1"/>
    <property type="match status" value="2"/>
</dbReference>
<reference evidence="8" key="1">
    <citation type="journal article" date="2010" name="Nature">
        <title>The Amphimedon queenslandica genome and the evolution of animal complexity.</title>
        <authorList>
            <person name="Srivastava M."/>
            <person name="Simakov O."/>
            <person name="Chapman J."/>
            <person name="Fahey B."/>
            <person name="Gauthier M.E."/>
            <person name="Mitros T."/>
            <person name="Richards G.S."/>
            <person name="Conaco C."/>
            <person name="Dacre M."/>
            <person name="Hellsten U."/>
            <person name="Larroux C."/>
            <person name="Putnam N.H."/>
            <person name="Stanke M."/>
            <person name="Adamska M."/>
            <person name="Darling A."/>
            <person name="Degnan S.M."/>
            <person name="Oakley T.H."/>
            <person name="Plachetzki D.C."/>
            <person name="Zhai Y."/>
            <person name="Adamski M."/>
            <person name="Calcino A."/>
            <person name="Cummins S.F."/>
            <person name="Goodstein D.M."/>
            <person name="Harris C."/>
            <person name="Jackson D.J."/>
            <person name="Leys S.P."/>
            <person name="Shu S."/>
            <person name="Woodcroft B.J."/>
            <person name="Vervoort M."/>
            <person name="Kosik K.S."/>
            <person name="Manning G."/>
            <person name="Degnan B.M."/>
            <person name="Rokhsar D.S."/>
        </authorList>
    </citation>
    <scope>NUCLEOTIDE SEQUENCE [LARGE SCALE GENOMIC DNA]</scope>
</reference>
<keyword evidence="8" id="KW-1185">Reference proteome</keyword>
<dbReference type="GO" id="GO:0007157">
    <property type="term" value="P:heterophilic cell-cell adhesion via plasma membrane cell adhesion molecules"/>
    <property type="evidence" value="ECO:0007669"/>
    <property type="project" value="TreeGrafter"/>
</dbReference>
<dbReference type="GO" id="GO:0046982">
    <property type="term" value="F:protein heterodimerization activity"/>
    <property type="evidence" value="ECO:0007669"/>
    <property type="project" value="TreeGrafter"/>
</dbReference>
<proteinExistence type="predicted"/>
<keyword evidence="3 4" id="KW-1015">Disulfide bond</keyword>
<keyword evidence="1 4" id="KW-0245">EGF-like domain</keyword>
<evidence type="ECO:0000313" key="7">
    <source>
        <dbReference type="EnsemblMetazoa" id="Aqu2.1.37462_001"/>
    </source>
</evidence>
<evidence type="ECO:0000256" key="2">
    <source>
        <dbReference type="ARBA" id="ARBA00022737"/>
    </source>
</evidence>
<feature type="chain" id="PRO_5012778786" description="EGF-like domain-containing protein" evidence="5">
    <location>
        <begin position="23"/>
        <end position="373"/>
    </location>
</feature>
<accession>A0A1X7VD66</accession>
<dbReference type="GO" id="GO:0042803">
    <property type="term" value="F:protein homodimerization activity"/>
    <property type="evidence" value="ECO:0007669"/>
    <property type="project" value="TreeGrafter"/>
</dbReference>
<dbReference type="PANTHER" id="PTHR11219">
    <property type="entry name" value="TENEURIN AND N-ACETYLGLUCOSAMINE-1-PHOSPHODIESTER ALPHA-N-ACETYLGLUCOSAMINIDASE"/>
    <property type="match status" value="1"/>
</dbReference>
<name>A0A1X7VD66_AMPQE</name>
<dbReference type="AlphaFoldDB" id="A0A1X7VD66"/>
<reference evidence="7" key="2">
    <citation type="submission" date="2017-05" db="UniProtKB">
        <authorList>
            <consortium name="EnsemblMetazoa"/>
        </authorList>
    </citation>
    <scope>IDENTIFICATION</scope>
</reference>
<dbReference type="Gene3D" id="2.60.120.380">
    <property type="match status" value="1"/>
</dbReference>
<dbReference type="Gene3D" id="2.10.25.10">
    <property type="entry name" value="Laminin"/>
    <property type="match status" value="2"/>
</dbReference>
<feature type="disulfide bond" evidence="4">
    <location>
        <begin position="186"/>
        <end position="203"/>
    </location>
</feature>
<dbReference type="PROSITE" id="PS50026">
    <property type="entry name" value="EGF_3"/>
    <property type="match status" value="2"/>
</dbReference>